<gene>
    <name evidence="1" type="ORF">HBA54_24425</name>
</gene>
<sequence>MAEITAHYSPASALTLFVAEGRILADDLVAAIETHYGANPTSITIWDLWKADLSELDMPALTRVSDCARNFSKNRENPRTVFVVKREQEKLLIKLYKKISEVRGSPTSYELYPSVATAYEGLGLADPFKEQRKRA</sequence>
<comment type="caution">
    <text evidence="1">The sequence shown here is derived from an EMBL/GenBank/DDBJ whole genome shotgun (WGS) entry which is preliminary data.</text>
</comment>
<dbReference type="Proteomes" id="UP000761264">
    <property type="component" value="Unassembled WGS sequence"/>
</dbReference>
<proteinExistence type="predicted"/>
<accession>A0A967KG19</accession>
<organism evidence="1 2">
    <name type="scientific">Pelagibius litoralis</name>
    <dbReference type="NCBI Taxonomy" id="374515"/>
    <lineage>
        <taxon>Bacteria</taxon>
        <taxon>Pseudomonadati</taxon>
        <taxon>Pseudomonadota</taxon>
        <taxon>Alphaproteobacteria</taxon>
        <taxon>Rhodospirillales</taxon>
        <taxon>Rhodovibrionaceae</taxon>
        <taxon>Pelagibius</taxon>
    </lineage>
</organism>
<protein>
    <submittedName>
        <fullName evidence="1">Uncharacterized protein</fullName>
    </submittedName>
</protein>
<keyword evidence="2" id="KW-1185">Reference proteome</keyword>
<dbReference type="EMBL" id="JAAQPH010000025">
    <property type="protein sequence ID" value="NIA71745.1"/>
    <property type="molecule type" value="Genomic_DNA"/>
</dbReference>
<evidence type="ECO:0000313" key="1">
    <source>
        <dbReference type="EMBL" id="NIA71745.1"/>
    </source>
</evidence>
<dbReference type="AlphaFoldDB" id="A0A967KG19"/>
<dbReference type="RefSeq" id="WP_167229818.1">
    <property type="nucleotide sequence ID" value="NZ_JAAQPH010000025.1"/>
</dbReference>
<evidence type="ECO:0000313" key="2">
    <source>
        <dbReference type="Proteomes" id="UP000761264"/>
    </source>
</evidence>
<name>A0A967KG19_9PROT</name>
<reference evidence="1" key="1">
    <citation type="submission" date="2020-03" db="EMBL/GenBank/DDBJ databases">
        <title>Genome of Pelagibius litoralis DSM 21314T.</title>
        <authorList>
            <person name="Wang G."/>
        </authorList>
    </citation>
    <scope>NUCLEOTIDE SEQUENCE</scope>
    <source>
        <strain evidence="1">DSM 21314</strain>
    </source>
</reference>